<feature type="transmembrane region" description="Helical" evidence="1">
    <location>
        <begin position="120"/>
        <end position="144"/>
    </location>
</feature>
<proteinExistence type="predicted"/>
<evidence type="ECO:0000313" key="3">
    <source>
        <dbReference type="Proteomes" id="UP000289260"/>
    </source>
</evidence>
<name>A0A4P6KHM5_9MICO</name>
<dbReference type="KEGG" id="ltr:EVS81_15410"/>
<keyword evidence="1" id="KW-0472">Membrane</keyword>
<keyword evidence="1" id="KW-1133">Transmembrane helix</keyword>
<accession>A0A4P6KHM5</accession>
<keyword evidence="3" id="KW-1185">Reference proteome</keyword>
<organism evidence="2 3">
    <name type="scientific">Leucobacter triazinivorans</name>
    <dbReference type="NCBI Taxonomy" id="1784719"/>
    <lineage>
        <taxon>Bacteria</taxon>
        <taxon>Bacillati</taxon>
        <taxon>Actinomycetota</taxon>
        <taxon>Actinomycetes</taxon>
        <taxon>Micrococcales</taxon>
        <taxon>Microbacteriaceae</taxon>
        <taxon>Leucobacter</taxon>
    </lineage>
</organism>
<dbReference type="Proteomes" id="UP000289260">
    <property type="component" value="Chromosome"/>
</dbReference>
<feature type="transmembrane region" description="Helical" evidence="1">
    <location>
        <begin position="43"/>
        <end position="63"/>
    </location>
</feature>
<dbReference type="AlphaFoldDB" id="A0A4P6KHM5"/>
<feature type="transmembrane region" description="Helical" evidence="1">
    <location>
        <begin position="75"/>
        <end position="96"/>
    </location>
</feature>
<reference evidence="2 3" key="1">
    <citation type="submission" date="2019-02" db="EMBL/GenBank/DDBJ databases">
        <authorList>
            <person name="Sun L."/>
            <person name="Pan D."/>
            <person name="Wu X."/>
        </authorList>
    </citation>
    <scope>NUCLEOTIDE SEQUENCE [LARGE SCALE GENOMIC DNA]</scope>
    <source>
        <strain evidence="2 3">JW-1</strain>
    </source>
</reference>
<sequence>MDTRSSSLARVNTRALLLPYALALIVSVSVLQAVIAVTGGEITLLSGVLVAAIALALGVWFWLNRRALRRIRFGGAIAHSVAFVTITTSMNLHVVLRTVSLAGGDDGFAAAAHLLLATPWFGATLIMSVAWGLGLLIHLIGAILGRGWED</sequence>
<evidence type="ECO:0000256" key="1">
    <source>
        <dbReference type="SAM" id="Phobius"/>
    </source>
</evidence>
<evidence type="ECO:0000313" key="2">
    <source>
        <dbReference type="EMBL" id="QBE50045.1"/>
    </source>
</evidence>
<gene>
    <name evidence="2" type="ORF">EVS81_15410</name>
</gene>
<keyword evidence="1" id="KW-0812">Transmembrane</keyword>
<dbReference type="RefSeq" id="WP_130111140.1">
    <property type="nucleotide sequence ID" value="NZ_CP035806.1"/>
</dbReference>
<dbReference type="EMBL" id="CP035806">
    <property type="protein sequence ID" value="QBE50045.1"/>
    <property type="molecule type" value="Genomic_DNA"/>
</dbReference>
<dbReference type="OrthoDB" id="4804740at2"/>
<protein>
    <submittedName>
        <fullName evidence="2">Uncharacterized protein</fullName>
    </submittedName>
</protein>